<sequence>MQANQAGNDLANLSAEHMQAHAAVLDGIGRFQTQIGHSCDMKKYLAYARH</sequence>
<comment type="caution">
    <text evidence="1">The sequence shown here is derived from an EMBL/GenBank/DDBJ whole genome shotgun (WGS) entry which is preliminary data.</text>
</comment>
<gene>
    <name evidence="1" type="ORF">HMPREF1051_1696</name>
</gene>
<name>I2NGX9_NEISI</name>
<protein>
    <submittedName>
        <fullName evidence="1">Uncharacterized protein</fullName>
    </submittedName>
</protein>
<dbReference type="Proteomes" id="UP000004473">
    <property type="component" value="Unassembled WGS sequence"/>
</dbReference>
<dbReference type="EMBL" id="AJMT01000182">
    <property type="protein sequence ID" value="EIG25090.1"/>
    <property type="molecule type" value="Genomic_DNA"/>
</dbReference>
<evidence type="ECO:0000313" key="2">
    <source>
        <dbReference type="Proteomes" id="UP000004473"/>
    </source>
</evidence>
<organism evidence="1 2">
    <name type="scientific">Neisseria sicca VK64</name>
    <dbReference type="NCBI Taxonomy" id="1095748"/>
    <lineage>
        <taxon>Bacteria</taxon>
        <taxon>Pseudomonadati</taxon>
        <taxon>Pseudomonadota</taxon>
        <taxon>Betaproteobacteria</taxon>
        <taxon>Neisseriales</taxon>
        <taxon>Neisseriaceae</taxon>
        <taxon>Neisseria</taxon>
    </lineage>
</organism>
<reference evidence="1 2" key="1">
    <citation type="submission" date="2012-04" db="EMBL/GenBank/DDBJ databases">
        <authorList>
            <person name="Harkins D.M."/>
            <person name="Madupu R."/>
            <person name="Durkin A.S."/>
            <person name="Torralba M."/>
            <person name="Methe B."/>
            <person name="Sutton G.G."/>
            <person name="Nelson K.E."/>
        </authorList>
    </citation>
    <scope>NUCLEOTIDE SEQUENCE [LARGE SCALE GENOMIC DNA]</scope>
    <source>
        <strain evidence="1 2">VK64</strain>
    </source>
</reference>
<accession>I2NGX9</accession>
<proteinExistence type="predicted"/>
<dbReference type="AlphaFoldDB" id="I2NGX9"/>
<evidence type="ECO:0000313" key="1">
    <source>
        <dbReference type="EMBL" id="EIG25090.1"/>
    </source>
</evidence>